<keyword evidence="3" id="KW-0677">Repeat</keyword>
<dbReference type="GO" id="GO:0043186">
    <property type="term" value="C:P granule"/>
    <property type="evidence" value="ECO:0007669"/>
    <property type="project" value="EnsemblMetazoa"/>
</dbReference>
<dbReference type="Pfam" id="PF00567">
    <property type="entry name" value="TUDOR"/>
    <property type="match status" value="2"/>
</dbReference>
<dbReference type="PROSITE" id="PS51644">
    <property type="entry name" value="HTH_OST"/>
    <property type="match status" value="1"/>
</dbReference>
<dbReference type="Proteomes" id="UP000007801">
    <property type="component" value="Unassembled WGS sequence"/>
</dbReference>
<protein>
    <recommendedName>
        <fullName evidence="6">HTH OST-type domain-containing protein</fullName>
    </recommendedName>
</protein>
<feature type="domain" description="HTH OST-type" evidence="6">
    <location>
        <begin position="9"/>
        <end position="80"/>
    </location>
</feature>
<dbReference type="InterPro" id="IPR050621">
    <property type="entry name" value="Tudor_domain_containing"/>
</dbReference>
<evidence type="ECO:0000256" key="4">
    <source>
        <dbReference type="ARBA" id="ARBA00022871"/>
    </source>
</evidence>
<comment type="subcellular location">
    <subcellularLocation>
        <location evidence="1">Cytoplasm</location>
    </subcellularLocation>
</comment>
<evidence type="ECO:0000256" key="5">
    <source>
        <dbReference type="SAM" id="MobiDB-lite"/>
    </source>
</evidence>
<organism evidence="7 8">
    <name type="scientific">Drosophila ananassae</name>
    <name type="common">Fruit fly</name>
    <dbReference type="NCBI Taxonomy" id="7217"/>
    <lineage>
        <taxon>Eukaryota</taxon>
        <taxon>Metazoa</taxon>
        <taxon>Ecdysozoa</taxon>
        <taxon>Arthropoda</taxon>
        <taxon>Hexapoda</taxon>
        <taxon>Insecta</taxon>
        <taxon>Pterygota</taxon>
        <taxon>Neoptera</taxon>
        <taxon>Endopterygota</taxon>
        <taxon>Diptera</taxon>
        <taxon>Brachycera</taxon>
        <taxon>Muscomorpha</taxon>
        <taxon>Ephydroidea</taxon>
        <taxon>Drosophilidae</taxon>
        <taxon>Drosophila</taxon>
        <taxon>Sophophora</taxon>
    </lineage>
</organism>
<dbReference type="Gene3D" id="3.30.160.20">
    <property type="match status" value="1"/>
</dbReference>
<feature type="compositionally biased region" description="Polar residues" evidence="5">
    <location>
        <begin position="525"/>
        <end position="536"/>
    </location>
</feature>
<keyword evidence="2" id="KW-0963">Cytoplasm</keyword>
<dbReference type="PANTHER" id="PTHR22948:SF76">
    <property type="entry name" value="FI20010P1-RELATED"/>
    <property type="match status" value="1"/>
</dbReference>
<dbReference type="Gene3D" id="3.30.420.610">
    <property type="entry name" value="LOTUS domain-like"/>
    <property type="match status" value="1"/>
</dbReference>
<name>B3MHL0_DROAN</name>
<dbReference type="GO" id="GO:0048471">
    <property type="term" value="C:perinuclear region of cytoplasm"/>
    <property type="evidence" value="ECO:0007669"/>
    <property type="project" value="EnsemblMetazoa"/>
</dbReference>
<feature type="region of interest" description="Disordered" evidence="5">
    <location>
        <begin position="437"/>
        <end position="475"/>
    </location>
</feature>
<feature type="compositionally biased region" description="Low complexity" evidence="5">
    <location>
        <begin position="120"/>
        <end position="133"/>
    </location>
</feature>
<evidence type="ECO:0000256" key="1">
    <source>
        <dbReference type="ARBA" id="ARBA00004496"/>
    </source>
</evidence>
<sequence length="1412" mass="160974">MASSEKEEILANVARVVRALITSAKPPVGLHSVVRDYAGIEGEPMPFRRLGYMSVVDMLKDTDEFNFAKSGNDIIISAKYSAKTAHIASLVRGQKKGKSRVISKPPNQIARPKHCFNNRGSSSSYGHSNQHSYVSRSQPSLASLVNRPSPVQHPLLHRPPPVQHPIVNRPPPVQHPIVSESSPPPPPPLLNRPASVQAQLQQDRRPLLATPTQAPPLDAEVQRVQQELCRVRKQQEEQQRAQLRFEEKGLRQERNLQQLHDNLLQQQANVLQRFDQELHQKLEKDLQARIEKELQAHLDKKLQAFREQQERCVREQALALEKLRRDRQEQERRETEKREKELLEREKQLKEKERRDRELRELERKERERREREREQEKREKERLEQEEREKERKERERKDTDWKDLQRELDVRQYQQNRKPETMRSAKIDQEKILITIPNGKNGPGNGQSKPPLRPILGNSAPRNNNPTTVMSTSYKRPMHPRIQFPSQVRSPGISVNHRLKQKPPSEEPINSSKSLPMTPPTSPESSKLTPNTTPKVDVLRVQGSQSAKDDGADKQISINAFLSEAEFDPVVLLKQYCVANHFDEPIYNVFNTPPKLHCSVRIEGQVYSSYPEEFPTAKQAHQRTAHIAIERIKHAEARKKLATCNLTDEDFIDSLYQELQKFPHGILGHKMEIWYSETFRRHLPSHWYDLIVESKKIRVEHGINPRTIIFANEPGSPEPIRIAPPTVMPELQLPWQPNDSGSNDWNMYISHCDSTKQVWARLIDDIASFDELTTHMGRHMAVPLFRQQVETPEEEELYLVEIREGWNRVRVVSVDKEQRSCRCHFVDFGDMSQFQFNELYKCPPQFLVLPAQAICLSMYALDKFEDHPHALAVLMAELDGQTVVARVLTSPKQFKELGGAAQGIVQKNKRRACLVATLYDTSTAEDIHLNDLVAARITKSTPAPSLNDEKMVVKTSPVLVSHITDDGDLMVLLRNDDLKFVERSIATTVADLGEKDRVRYSDLLHDRHVFVCDESGDGTKQWYRGRLVSKPTNPEEETFDVFYVDDGRQRKTHISNIYRLEANNRALATYPPQALLVGLHDVPDIAGQMLLRLRGLLPPRCEALLKVVVKDGAKPLVNLFIRGNDPESMYMCVNIGLRLEFEMQSSTRPDISDDLHMSANYLLPRRNSLSSVVSSQSSGSDLVAITPPVTPQRASTRGAATTFSTGLLKDYEAIPAIGAFFEVRVALSINPGHFAVQPYKCYNQLQCLMKDLQVHCKGSMAKGVEPSQLAIGEAYAAPDTGGVYHRVNIRKIYDEIIHVRFVDVGDDGVVACEQLKTLPPELTKLPKMGLPAQLYGIKLEDVVWTQDNCVRFRKLTLGQKFIGIVRGSQKQKDGSRSLSLELVDTSTPQDIKLHEILINEKHAQPETKEV</sequence>
<dbReference type="PANTHER" id="PTHR22948">
    <property type="entry name" value="TUDOR DOMAIN CONTAINING PROTEIN"/>
    <property type="match status" value="1"/>
</dbReference>
<feature type="region of interest" description="Disordered" evidence="5">
    <location>
        <begin position="364"/>
        <end position="409"/>
    </location>
</feature>
<keyword evidence="8" id="KW-1185">Reference proteome</keyword>
<dbReference type="GO" id="GO:0141009">
    <property type="term" value="P:transposable element silencing by piRNA-mediated mRNA destabilization"/>
    <property type="evidence" value="ECO:0007669"/>
    <property type="project" value="EnsemblMetazoa"/>
</dbReference>
<keyword evidence="4" id="KW-0221">Differentiation</keyword>
<dbReference type="InterPro" id="IPR025605">
    <property type="entry name" value="OST-HTH/LOTUS_dom"/>
</dbReference>
<dbReference type="STRING" id="7217.B3MHL0"/>
<feature type="compositionally biased region" description="Polar residues" evidence="5">
    <location>
        <begin position="134"/>
        <end position="143"/>
    </location>
</feature>
<evidence type="ECO:0000313" key="8">
    <source>
        <dbReference type="Proteomes" id="UP000007801"/>
    </source>
</evidence>
<dbReference type="CDD" id="cd00048">
    <property type="entry name" value="DSRM_SF"/>
    <property type="match status" value="1"/>
</dbReference>
<dbReference type="CDD" id="cd09972">
    <property type="entry name" value="LOTUS_TDRD_OSKAR"/>
    <property type="match status" value="1"/>
</dbReference>
<dbReference type="GO" id="GO:0030154">
    <property type="term" value="P:cell differentiation"/>
    <property type="evidence" value="ECO:0007669"/>
    <property type="project" value="UniProtKB-ARBA"/>
</dbReference>
<feature type="region of interest" description="Disordered" evidence="5">
    <location>
        <begin position="498"/>
        <end position="536"/>
    </location>
</feature>
<dbReference type="FunCoup" id="B3MHL0">
    <property type="interactions" value="131"/>
</dbReference>
<keyword evidence="4" id="KW-0744">Spermatogenesis</keyword>
<evidence type="ECO:0000313" key="7">
    <source>
        <dbReference type="EMBL" id="EDV35846.2"/>
    </source>
</evidence>
<dbReference type="InterPro" id="IPR002999">
    <property type="entry name" value="Tudor"/>
</dbReference>
<evidence type="ECO:0000256" key="3">
    <source>
        <dbReference type="ARBA" id="ARBA00022737"/>
    </source>
</evidence>
<accession>B3MHL0</accession>
<dbReference type="SUPFAM" id="SSF54768">
    <property type="entry name" value="dsRNA-binding domain-like"/>
    <property type="match status" value="1"/>
</dbReference>
<dbReference type="EMBL" id="CH902619">
    <property type="protein sequence ID" value="EDV35846.2"/>
    <property type="molecule type" value="Genomic_DNA"/>
</dbReference>
<dbReference type="InParanoid" id="B3MHL0"/>
<dbReference type="InterPro" id="IPR041966">
    <property type="entry name" value="LOTUS-like"/>
</dbReference>
<reference evidence="7 8" key="1">
    <citation type="journal article" date="2007" name="Nature">
        <title>Evolution of genes and genomes on the Drosophila phylogeny.</title>
        <authorList>
            <consortium name="Drosophila 12 Genomes Consortium"/>
            <person name="Clark A.G."/>
            <person name="Eisen M.B."/>
            <person name="Smith D.R."/>
            <person name="Bergman C.M."/>
            <person name="Oliver B."/>
            <person name="Markow T.A."/>
            <person name="Kaufman T.C."/>
            <person name="Kellis M."/>
            <person name="Gelbart W."/>
            <person name="Iyer V.N."/>
            <person name="Pollard D.A."/>
            <person name="Sackton T.B."/>
            <person name="Larracuente A.M."/>
            <person name="Singh N.D."/>
            <person name="Abad J.P."/>
            <person name="Abt D.N."/>
            <person name="Adryan B."/>
            <person name="Aguade M."/>
            <person name="Akashi H."/>
            <person name="Anderson W.W."/>
            <person name="Aquadro C.F."/>
            <person name="Ardell D.H."/>
            <person name="Arguello R."/>
            <person name="Artieri C.G."/>
            <person name="Barbash D.A."/>
            <person name="Barker D."/>
            <person name="Barsanti P."/>
            <person name="Batterham P."/>
            <person name="Batzoglou S."/>
            <person name="Begun D."/>
            <person name="Bhutkar A."/>
            <person name="Blanco E."/>
            <person name="Bosak S.A."/>
            <person name="Bradley R.K."/>
            <person name="Brand A.D."/>
            <person name="Brent M.R."/>
            <person name="Brooks A.N."/>
            <person name="Brown R.H."/>
            <person name="Butlin R.K."/>
            <person name="Caggese C."/>
            <person name="Calvi B.R."/>
            <person name="Bernardo de Carvalho A."/>
            <person name="Caspi A."/>
            <person name="Castrezana S."/>
            <person name="Celniker S.E."/>
            <person name="Chang J.L."/>
            <person name="Chapple C."/>
            <person name="Chatterji S."/>
            <person name="Chinwalla A."/>
            <person name="Civetta A."/>
            <person name="Clifton S.W."/>
            <person name="Comeron J.M."/>
            <person name="Costello J.C."/>
            <person name="Coyne J.A."/>
            <person name="Daub J."/>
            <person name="David R.G."/>
            <person name="Delcher A.L."/>
            <person name="Delehaunty K."/>
            <person name="Do C.B."/>
            <person name="Ebling H."/>
            <person name="Edwards K."/>
            <person name="Eickbush T."/>
            <person name="Evans J.D."/>
            <person name="Filipski A."/>
            <person name="Findeiss S."/>
            <person name="Freyhult E."/>
            <person name="Fulton L."/>
            <person name="Fulton R."/>
            <person name="Garcia A.C."/>
            <person name="Gardiner A."/>
            <person name="Garfield D.A."/>
            <person name="Garvin B.E."/>
            <person name="Gibson G."/>
            <person name="Gilbert D."/>
            <person name="Gnerre S."/>
            <person name="Godfrey J."/>
            <person name="Good R."/>
            <person name="Gotea V."/>
            <person name="Gravely B."/>
            <person name="Greenberg A.J."/>
            <person name="Griffiths-Jones S."/>
            <person name="Gross S."/>
            <person name="Guigo R."/>
            <person name="Gustafson E.A."/>
            <person name="Haerty W."/>
            <person name="Hahn M.W."/>
            <person name="Halligan D.L."/>
            <person name="Halpern A.L."/>
            <person name="Halter G.M."/>
            <person name="Han M.V."/>
            <person name="Heger A."/>
            <person name="Hillier L."/>
            <person name="Hinrichs A.S."/>
            <person name="Holmes I."/>
            <person name="Hoskins R.A."/>
            <person name="Hubisz M.J."/>
            <person name="Hultmark D."/>
            <person name="Huntley M.A."/>
            <person name="Jaffe D.B."/>
            <person name="Jagadeeshan S."/>
            <person name="Jeck W.R."/>
            <person name="Johnson J."/>
            <person name="Jones C.D."/>
            <person name="Jordan W.C."/>
            <person name="Karpen G.H."/>
            <person name="Kataoka E."/>
            <person name="Keightley P.D."/>
            <person name="Kheradpour P."/>
            <person name="Kirkness E.F."/>
            <person name="Koerich L.B."/>
            <person name="Kristiansen K."/>
            <person name="Kudrna D."/>
            <person name="Kulathinal R.J."/>
            <person name="Kumar S."/>
            <person name="Kwok R."/>
            <person name="Lander E."/>
            <person name="Langley C.H."/>
            <person name="Lapoint R."/>
            <person name="Lazzaro B.P."/>
            <person name="Lee S.J."/>
            <person name="Levesque L."/>
            <person name="Li R."/>
            <person name="Lin C.F."/>
            <person name="Lin M.F."/>
            <person name="Lindblad-Toh K."/>
            <person name="Llopart A."/>
            <person name="Long M."/>
            <person name="Low L."/>
            <person name="Lozovsky E."/>
            <person name="Lu J."/>
            <person name="Luo M."/>
            <person name="Machado C.A."/>
            <person name="Makalowski W."/>
            <person name="Marzo M."/>
            <person name="Matsuda M."/>
            <person name="Matzkin L."/>
            <person name="McAllister B."/>
            <person name="McBride C.S."/>
            <person name="McKernan B."/>
            <person name="McKernan K."/>
            <person name="Mendez-Lago M."/>
            <person name="Minx P."/>
            <person name="Mollenhauer M.U."/>
            <person name="Montooth K."/>
            <person name="Mount S.M."/>
            <person name="Mu X."/>
            <person name="Myers E."/>
            <person name="Negre B."/>
            <person name="Newfeld S."/>
            <person name="Nielsen R."/>
            <person name="Noor M.A."/>
            <person name="O'Grady P."/>
            <person name="Pachter L."/>
            <person name="Papaceit M."/>
            <person name="Parisi M.J."/>
            <person name="Parisi M."/>
            <person name="Parts L."/>
            <person name="Pedersen J.S."/>
            <person name="Pesole G."/>
            <person name="Phillippy A.M."/>
            <person name="Ponting C.P."/>
            <person name="Pop M."/>
            <person name="Porcelli D."/>
            <person name="Powell J.R."/>
            <person name="Prohaska S."/>
            <person name="Pruitt K."/>
            <person name="Puig M."/>
            <person name="Quesneville H."/>
            <person name="Ram K.R."/>
            <person name="Rand D."/>
            <person name="Rasmussen M.D."/>
            <person name="Reed L.K."/>
            <person name="Reenan R."/>
            <person name="Reily A."/>
            <person name="Remington K.A."/>
            <person name="Rieger T.T."/>
            <person name="Ritchie M.G."/>
            <person name="Robin C."/>
            <person name="Rogers Y.H."/>
            <person name="Rohde C."/>
            <person name="Rozas J."/>
            <person name="Rubenfield M.J."/>
            <person name="Ruiz A."/>
            <person name="Russo S."/>
            <person name="Salzberg S.L."/>
            <person name="Sanchez-Gracia A."/>
            <person name="Saranga D.J."/>
            <person name="Sato H."/>
            <person name="Schaeffer S.W."/>
            <person name="Schatz M.C."/>
            <person name="Schlenke T."/>
            <person name="Schwartz R."/>
            <person name="Segarra C."/>
            <person name="Singh R.S."/>
            <person name="Sirot L."/>
            <person name="Sirota M."/>
            <person name="Sisneros N.B."/>
            <person name="Smith C.D."/>
            <person name="Smith T.F."/>
            <person name="Spieth J."/>
            <person name="Stage D.E."/>
            <person name="Stark A."/>
            <person name="Stephan W."/>
            <person name="Strausberg R.L."/>
            <person name="Strempel S."/>
            <person name="Sturgill D."/>
            <person name="Sutton G."/>
            <person name="Sutton G.G."/>
            <person name="Tao W."/>
            <person name="Teichmann S."/>
            <person name="Tobari Y.N."/>
            <person name="Tomimura Y."/>
            <person name="Tsolas J.M."/>
            <person name="Valente V.L."/>
            <person name="Venter E."/>
            <person name="Venter J.C."/>
            <person name="Vicario S."/>
            <person name="Vieira F.G."/>
            <person name="Vilella A.J."/>
            <person name="Villasante A."/>
            <person name="Walenz B."/>
            <person name="Wang J."/>
            <person name="Wasserman M."/>
            <person name="Watts T."/>
            <person name="Wilson D."/>
            <person name="Wilson R.K."/>
            <person name="Wing R.A."/>
            <person name="Wolfner M.F."/>
            <person name="Wong A."/>
            <person name="Wong G.K."/>
            <person name="Wu C.I."/>
            <person name="Wu G."/>
            <person name="Yamamoto D."/>
            <person name="Yang H.P."/>
            <person name="Yang S.P."/>
            <person name="Yorke J.A."/>
            <person name="Yoshida K."/>
            <person name="Zdobnov E."/>
            <person name="Zhang P."/>
            <person name="Zhang Y."/>
            <person name="Zimin A.V."/>
            <person name="Baldwin J."/>
            <person name="Abdouelleil A."/>
            <person name="Abdulkadir J."/>
            <person name="Abebe A."/>
            <person name="Abera B."/>
            <person name="Abreu J."/>
            <person name="Acer S.C."/>
            <person name="Aftuck L."/>
            <person name="Alexander A."/>
            <person name="An P."/>
            <person name="Anderson E."/>
            <person name="Anderson S."/>
            <person name="Arachi H."/>
            <person name="Azer M."/>
            <person name="Bachantsang P."/>
            <person name="Barry A."/>
            <person name="Bayul T."/>
            <person name="Berlin A."/>
            <person name="Bessette D."/>
            <person name="Bloom T."/>
            <person name="Blye J."/>
            <person name="Boguslavskiy L."/>
            <person name="Bonnet C."/>
            <person name="Boukhgalter B."/>
            <person name="Bourzgui I."/>
            <person name="Brown A."/>
            <person name="Cahill P."/>
            <person name="Channer S."/>
            <person name="Cheshatsang Y."/>
            <person name="Chuda L."/>
            <person name="Citroen M."/>
            <person name="Collymore A."/>
            <person name="Cooke P."/>
            <person name="Costello M."/>
            <person name="D'Aco K."/>
            <person name="Daza R."/>
            <person name="De Haan G."/>
            <person name="DeGray S."/>
            <person name="DeMaso C."/>
            <person name="Dhargay N."/>
            <person name="Dooley K."/>
            <person name="Dooley E."/>
            <person name="Doricent M."/>
            <person name="Dorje P."/>
            <person name="Dorjee K."/>
            <person name="Dupes A."/>
            <person name="Elong R."/>
            <person name="Falk J."/>
            <person name="Farina A."/>
            <person name="Faro S."/>
            <person name="Ferguson D."/>
            <person name="Fisher S."/>
            <person name="Foley C.D."/>
            <person name="Franke A."/>
            <person name="Friedrich D."/>
            <person name="Gadbois L."/>
            <person name="Gearin G."/>
            <person name="Gearin C.R."/>
            <person name="Giannoukos G."/>
            <person name="Goode T."/>
            <person name="Graham J."/>
            <person name="Grandbois E."/>
            <person name="Grewal S."/>
            <person name="Gyaltsen K."/>
            <person name="Hafez N."/>
            <person name="Hagos B."/>
            <person name="Hall J."/>
            <person name="Henson C."/>
            <person name="Hollinger A."/>
            <person name="Honan T."/>
            <person name="Huard M.D."/>
            <person name="Hughes L."/>
            <person name="Hurhula B."/>
            <person name="Husby M.E."/>
            <person name="Kamat A."/>
            <person name="Kanga B."/>
            <person name="Kashin S."/>
            <person name="Khazanovich D."/>
            <person name="Kisner P."/>
            <person name="Lance K."/>
            <person name="Lara M."/>
            <person name="Lee W."/>
            <person name="Lennon N."/>
            <person name="Letendre F."/>
            <person name="LeVine R."/>
            <person name="Lipovsky A."/>
            <person name="Liu X."/>
            <person name="Liu J."/>
            <person name="Liu S."/>
            <person name="Lokyitsang T."/>
            <person name="Lokyitsang Y."/>
            <person name="Lubonja R."/>
            <person name="Lui A."/>
            <person name="MacDonald P."/>
            <person name="Magnisalis V."/>
            <person name="Maru K."/>
            <person name="Matthews C."/>
            <person name="McCusker W."/>
            <person name="McDonough S."/>
            <person name="Mehta T."/>
            <person name="Meldrim J."/>
            <person name="Meneus L."/>
            <person name="Mihai O."/>
            <person name="Mihalev A."/>
            <person name="Mihova T."/>
            <person name="Mittelman R."/>
            <person name="Mlenga V."/>
            <person name="Montmayeur A."/>
            <person name="Mulrain L."/>
            <person name="Navidi A."/>
            <person name="Naylor J."/>
            <person name="Negash T."/>
            <person name="Nguyen T."/>
            <person name="Nguyen N."/>
            <person name="Nicol R."/>
            <person name="Norbu C."/>
            <person name="Norbu N."/>
            <person name="Novod N."/>
            <person name="O'Neill B."/>
            <person name="Osman S."/>
            <person name="Markiewicz E."/>
            <person name="Oyono O.L."/>
            <person name="Patti C."/>
            <person name="Phunkhang P."/>
            <person name="Pierre F."/>
            <person name="Priest M."/>
            <person name="Raghuraman S."/>
            <person name="Rege F."/>
            <person name="Reyes R."/>
            <person name="Rise C."/>
            <person name="Rogov P."/>
            <person name="Ross K."/>
            <person name="Ryan E."/>
            <person name="Settipalli S."/>
            <person name="Shea T."/>
            <person name="Sherpa N."/>
            <person name="Shi L."/>
            <person name="Shih D."/>
            <person name="Sparrow T."/>
            <person name="Spaulding J."/>
            <person name="Stalker J."/>
            <person name="Stange-Thomann N."/>
            <person name="Stavropoulos S."/>
            <person name="Stone C."/>
            <person name="Strader C."/>
            <person name="Tesfaye S."/>
            <person name="Thomson T."/>
            <person name="Thoulutsang Y."/>
            <person name="Thoulutsang D."/>
            <person name="Topham K."/>
            <person name="Topping I."/>
            <person name="Tsamla T."/>
            <person name="Vassiliev H."/>
            <person name="Vo A."/>
            <person name="Wangchuk T."/>
            <person name="Wangdi T."/>
            <person name="Weiand M."/>
            <person name="Wilkinson J."/>
            <person name="Wilson A."/>
            <person name="Yadav S."/>
            <person name="Young G."/>
            <person name="Yu Q."/>
            <person name="Zembek L."/>
            <person name="Zhong D."/>
            <person name="Zimmer A."/>
            <person name="Zwirko Z."/>
            <person name="Jaffe D.B."/>
            <person name="Alvarez P."/>
            <person name="Brockman W."/>
            <person name="Butler J."/>
            <person name="Chin C."/>
            <person name="Gnerre S."/>
            <person name="Grabherr M."/>
            <person name="Kleber M."/>
            <person name="Mauceli E."/>
            <person name="MacCallum I."/>
        </authorList>
    </citation>
    <scope>NUCLEOTIDE SEQUENCE [LARGE SCALE GENOMIC DNA]</scope>
    <source>
        <strain evidence="8">Tucson 14024-0371.13</strain>
    </source>
</reference>
<dbReference type="Pfam" id="PF12872">
    <property type="entry name" value="OST-HTH"/>
    <property type="match status" value="1"/>
</dbReference>
<dbReference type="SMART" id="SM00333">
    <property type="entry name" value="TUDOR"/>
    <property type="match status" value="3"/>
</dbReference>
<evidence type="ECO:0000259" key="6">
    <source>
        <dbReference type="PROSITE" id="PS51644"/>
    </source>
</evidence>
<dbReference type="InterPro" id="IPR035437">
    <property type="entry name" value="SNase_OB-fold_sf"/>
</dbReference>
<gene>
    <name evidence="7" type="primary">Dana\GF12261</name>
    <name evidence="7" type="synonym">dana_GLEANR_12267</name>
    <name evidence="7" type="ORF">GF12261</name>
</gene>
<dbReference type="GO" id="GO:0140965">
    <property type="term" value="P:secondary piRNA processing"/>
    <property type="evidence" value="ECO:0007669"/>
    <property type="project" value="EnsemblMetazoa"/>
</dbReference>
<dbReference type="OrthoDB" id="10034606at2759"/>
<evidence type="ECO:0000256" key="2">
    <source>
        <dbReference type="ARBA" id="ARBA00022490"/>
    </source>
</evidence>
<dbReference type="Gene3D" id="2.40.50.90">
    <property type="match status" value="2"/>
</dbReference>
<dbReference type="GO" id="GO:0007283">
    <property type="term" value="P:spermatogenesis"/>
    <property type="evidence" value="ECO:0007669"/>
    <property type="project" value="UniProtKB-KW"/>
</dbReference>
<dbReference type="HOGENOM" id="CLU_002216_0_0_1"/>
<dbReference type="Gene3D" id="2.30.30.140">
    <property type="match status" value="3"/>
</dbReference>
<feature type="compositionally biased region" description="Pro residues" evidence="5">
    <location>
        <begin position="157"/>
        <end position="174"/>
    </location>
</feature>
<proteinExistence type="predicted"/>
<dbReference type="eggNOG" id="KOG2039">
    <property type="taxonomic scope" value="Eukaryota"/>
</dbReference>
<dbReference type="SUPFAM" id="SSF63748">
    <property type="entry name" value="Tudor/PWWP/MBT"/>
    <property type="match status" value="3"/>
</dbReference>
<feature type="region of interest" description="Disordered" evidence="5">
    <location>
        <begin position="93"/>
        <end position="200"/>
    </location>
</feature>
<feature type="compositionally biased region" description="Polar residues" evidence="5">
    <location>
        <begin position="462"/>
        <end position="475"/>
    </location>
</feature>